<dbReference type="PANTHER" id="PTHR43191">
    <property type="entry name" value="RRNA METHYLTRANSFERASE 3"/>
    <property type="match status" value="1"/>
</dbReference>
<gene>
    <name evidence="5" type="ORF">HMPREF1015_00492</name>
</gene>
<dbReference type="Gene3D" id="3.30.1330.30">
    <property type="match status" value="1"/>
</dbReference>
<dbReference type="CDD" id="cd18095">
    <property type="entry name" value="SpoU-like_rRNA-MTase"/>
    <property type="match status" value="1"/>
</dbReference>
<keyword evidence="6" id="KW-1185">Reference proteome</keyword>
<dbReference type="SMART" id="SM00967">
    <property type="entry name" value="SpoU_sub_bind"/>
    <property type="match status" value="1"/>
</dbReference>
<dbReference type="SUPFAM" id="SSF55315">
    <property type="entry name" value="L30e-like"/>
    <property type="match status" value="1"/>
</dbReference>
<dbReference type="InterPro" id="IPR051259">
    <property type="entry name" value="rRNA_Methyltransferase"/>
</dbReference>
<evidence type="ECO:0000256" key="2">
    <source>
        <dbReference type="ARBA" id="ARBA00022603"/>
    </source>
</evidence>
<dbReference type="EMBL" id="ACWF01000160">
    <property type="protein sequence ID" value="EHL73102.1"/>
    <property type="molecule type" value="Genomic_DNA"/>
</dbReference>
<name>G9QQC5_9BACI</name>
<evidence type="ECO:0000259" key="4">
    <source>
        <dbReference type="SMART" id="SM00967"/>
    </source>
</evidence>
<organism evidence="5 6">
    <name type="scientific">Bacillus smithii 7_3_47FAA</name>
    <dbReference type="NCBI Taxonomy" id="665952"/>
    <lineage>
        <taxon>Bacteria</taxon>
        <taxon>Bacillati</taxon>
        <taxon>Bacillota</taxon>
        <taxon>Bacilli</taxon>
        <taxon>Bacillales</taxon>
        <taxon>Bacillaceae</taxon>
        <taxon>Bacillus</taxon>
    </lineage>
</organism>
<evidence type="ECO:0000313" key="5">
    <source>
        <dbReference type="EMBL" id="EHL73102.1"/>
    </source>
</evidence>
<evidence type="ECO:0000256" key="1">
    <source>
        <dbReference type="ARBA" id="ARBA00007228"/>
    </source>
</evidence>
<dbReference type="InterPro" id="IPR029026">
    <property type="entry name" value="tRNA_m1G_MTases_N"/>
</dbReference>
<dbReference type="Proteomes" id="UP000011747">
    <property type="component" value="Unassembled WGS sequence"/>
</dbReference>
<dbReference type="HOGENOM" id="CLU_021322_3_2_9"/>
<comment type="caution">
    <text evidence="5">The sequence shown here is derived from an EMBL/GenBank/DDBJ whole genome shotgun (WGS) entry which is preliminary data.</text>
</comment>
<feature type="domain" description="RNA 2-O ribose methyltransferase substrate binding" evidence="4">
    <location>
        <begin position="31"/>
        <end position="100"/>
    </location>
</feature>
<reference evidence="5 6" key="1">
    <citation type="submission" date="2011-09" db="EMBL/GenBank/DDBJ databases">
        <title>The Genome Sequence of Bacillus smithii 7_3_47FAA.</title>
        <authorList>
            <consortium name="The Broad Institute Genome Sequencing Platform"/>
            <person name="Earl A."/>
            <person name="Ward D."/>
            <person name="Feldgarden M."/>
            <person name="Gevers D."/>
            <person name="Daigneault M."/>
            <person name="Strauss J."/>
            <person name="Allen-Vercoe E."/>
            <person name="Young S.K."/>
            <person name="Zeng Q."/>
            <person name="Gargeya S."/>
            <person name="Fitzgerald M."/>
            <person name="Haas B."/>
            <person name="Abouelleil A."/>
            <person name="Alvarado L."/>
            <person name="Arachchi H.M."/>
            <person name="Berlin A."/>
            <person name="Brown A."/>
            <person name="Chapman S.B."/>
            <person name="Chen Z."/>
            <person name="Dunbar C."/>
            <person name="Freedman E."/>
            <person name="Gearin G."/>
            <person name="Goldberg J."/>
            <person name="Griggs A."/>
            <person name="Gujja S."/>
            <person name="Heiman D."/>
            <person name="Howarth C."/>
            <person name="Larson L."/>
            <person name="Lui A."/>
            <person name="MacDonald P.J.P."/>
            <person name="Montmayeur A."/>
            <person name="Murphy C."/>
            <person name="Neiman D."/>
            <person name="Pearson M."/>
            <person name="Priest M."/>
            <person name="Roberts A."/>
            <person name="Saif S."/>
            <person name="Shea T."/>
            <person name="Shenoy N."/>
            <person name="Sisk P."/>
            <person name="Stolte C."/>
            <person name="Sykes S."/>
            <person name="Wortman J."/>
            <person name="Nusbaum C."/>
            <person name="Birren B."/>
        </authorList>
    </citation>
    <scope>NUCLEOTIDE SEQUENCE [LARGE SCALE GENOMIC DNA]</scope>
    <source>
        <strain evidence="5 6">7_3_47FAA</strain>
    </source>
</reference>
<dbReference type="InterPro" id="IPR001537">
    <property type="entry name" value="SpoU_MeTrfase"/>
</dbReference>
<dbReference type="Pfam" id="PF22435">
    <property type="entry name" value="MRM3-like_sub_bind"/>
    <property type="match status" value="1"/>
</dbReference>
<dbReference type="GO" id="GO:0005737">
    <property type="term" value="C:cytoplasm"/>
    <property type="evidence" value="ECO:0007669"/>
    <property type="project" value="UniProtKB-ARBA"/>
</dbReference>
<dbReference type="Pfam" id="PF00588">
    <property type="entry name" value="SpoU_methylase"/>
    <property type="match status" value="1"/>
</dbReference>
<protein>
    <recommendedName>
        <fullName evidence="4">RNA 2-O ribose methyltransferase substrate binding domain-containing protein</fullName>
    </recommendedName>
</protein>
<dbReference type="InterPro" id="IPR029028">
    <property type="entry name" value="Alpha/beta_knot_MTases"/>
</dbReference>
<dbReference type="GO" id="GO:0006396">
    <property type="term" value="P:RNA processing"/>
    <property type="evidence" value="ECO:0007669"/>
    <property type="project" value="InterPro"/>
</dbReference>
<keyword evidence="3" id="KW-0808">Transferase</keyword>
<dbReference type="InterPro" id="IPR013123">
    <property type="entry name" value="SpoU_subst-bd"/>
</dbReference>
<proteinExistence type="inferred from homology"/>
<dbReference type="Gene3D" id="3.40.1280.10">
    <property type="match status" value="1"/>
</dbReference>
<dbReference type="InterPro" id="IPR053888">
    <property type="entry name" value="MRM3-like_sub_bind"/>
</dbReference>
<comment type="similarity">
    <text evidence="1">Belongs to the class IV-like SAM-binding methyltransferase superfamily. RNA methyltransferase TrmH family.</text>
</comment>
<dbReference type="SUPFAM" id="SSF75217">
    <property type="entry name" value="alpha/beta knot"/>
    <property type="match status" value="1"/>
</dbReference>
<dbReference type="GO" id="GO:0032259">
    <property type="term" value="P:methylation"/>
    <property type="evidence" value="ECO:0007669"/>
    <property type="project" value="UniProtKB-KW"/>
</dbReference>
<evidence type="ECO:0000313" key="6">
    <source>
        <dbReference type="Proteomes" id="UP000011747"/>
    </source>
</evidence>
<dbReference type="PATRIC" id="fig|665952.3.peg.3418"/>
<keyword evidence="2" id="KW-0489">Methyltransferase</keyword>
<evidence type="ECO:0000256" key="3">
    <source>
        <dbReference type="ARBA" id="ARBA00022679"/>
    </source>
</evidence>
<dbReference type="AlphaFoldDB" id="G9QQC5"/>
<sequence length="256" mass="28054">MKVIQSVKNPQVKQWRKLATRKERDKTGRYMMEGFHLVEEALSYKNEIEEIIMEENIVLPAKWNMDGIPITIVTAEVAKSLAETETTQGIFAVCKKRDSKNALEQGTTFLLIDRVQDPGNIGTMIRTADAAGIDAVVLGKGSADPYNPKVLRAAQGSHFHVDIVQSPLEEAISLIQKKGVSVYGTALQNAENYRDIHPSKGFAVLVGNEGSGVSQELLSLTDHNVYVPIYGKSESLNVAVAAGILLYHFQDSTKGV</sequence>
<dbReference type="GO" id="GO:0008173">
    <property type="term" value="F:RNA methyltransferase activity"/>
    <property type="evidence" value="ECO:0007669"/>
    <property type="project" value="InterPro"/>
</dbReference>
<dbReference type="InterPro" id="IPR029064">
    <property type="entry name" value="Ribosomal_eL30-like_sf"/>
</dbReference>
<accession>G9QQC5</accession>
<dbReference type="GO" id="GO:0003723">
    <property type="term" value="F:RNA binding"/>
    <property type="evidence" value="ECO:0007669"/>
    <property type="project" value="InterPro"/>
</dbReference>
<dbReference type="RefSeq" id="WP_003355592.1">
    <property type="nucleotide sequence ID" value="NZ_JH414764.1"/>
</dbReference>
<dbReference type="PANTHER" id="PTHR43191:SF2">
    <property type="entry name" value="RRNA METHYLTRANSFERASE 3, MITOCHONDRIAL"/>
    <property type="match status" value="1"/>
</dbReference>